<protein>
    <submittedName>
        <fullName evidence="4">Uncharacterized protein</fullName>
    </submittedName>
</protein>
<sequence>MMIFIIFTILISSSLSPVSSKSAPTSPQNPIKENPHLPKQNNKQKPPLQSDDLNLSSSLSPPQSEASAPVDSNLDLHPSYLSSAGTFSLPPGDQNEVTAFSSHVAQGEDDSSSVVDPASKPPPPTATKSTRRTSSLSSRETDTSEQGNPPLNSVRPHPSFSSPQGRRNMPSKHRKGKEPMGIQSSTSRQLTNPSPVPVGTPSSPLNPYTKITTTGGTSSCSIQPHQSPHPSFSSPQGRHKHRKGKEPICAHSSTSRQLTTPSPVRTSQQPQHSPAHPLIQGHRIRHQTRASLLPLTAFTDGSRDPNDTHRIDDLSKCILNYFLMAGLSTTGAWAQQPALSTSIYVQCVLNQLAISTLLLAHIVVLDKNQEMALIMVRLSFALVLTSGYLSAMPMLAPYLAIIMLIVVAIACLIAHVFSD</sequence>
<gene>
    <name evidence="4" type="ORF">ERUC_LOCUS25992</name>
</gene>
<dbReference type="Proteomes" id="UP001642260">
    <property type="component" value="Unassembled WGS sequence"/>
</dbReference>
<feature type="transmembrane region" description="Helical" evidence="2">
    <location>
        <begin position="343"/>
        <end position="364"/>
    </location>
</feature>
<keyword evidence="2" id="KW-0472">Membrane</keyword>
<reference evidence="4 5" key="1">
    <citation type="submission" date="2022-03" db="EMBL/GenBank/DDBJ databases">
        <authorList>
            <person name="Macdonald S."/>
            <person name="Ahmed S."/>
            <person name="Newling K."/>
        </authorList>
    </citation>
    <scope>NUCLEOTIDE SEQUENCE [LARGE SCALE GENOMIC DNA]</scope>
</reference>
<feature type="compositionally biased region" description="Low complexity" evidence="1">
    <location>
        <begin position="16"/>
        <end position="26"/>
    </location>
</feature>
<feature type="compositionally biased region" description="Polar residues" evidence="1">
    <location>
        <begin position="182"/>
        <end position="192"/>
    </location>
</feature>
<feature type="compositionally biased region" description="Low complexity" evidence="1">
    <location>
        <begin position="46"/>
        <end position="64"/>
    </location>
</feature>
<evidence type="ECO:0000313" key="4">
    <source>
        <dbReference type="EMBL" id="CAH8360236.1"/>
    </source>
</evidence>
<feature type="transmembrane region" description="Helical" evidence="2">
    <location>
        <begin position="395"/>
        <end position="417"/>
    </location>
</feature>
<feature type="region of interest" description="Disordered" evidence="1">
    <location>
        <begin position="16"/>
        <end position="77"/>
    </location>
</feature>
<accession>A0ABC8KLY8</accession>
<evidence type="ECO:0000313" key="5">
    <source>
        <dbReference type="Proteomes" id="UP001642260"/>
    </source>
</evidence>
<feature type="transmembrane region" description="Helical" evidence="2">
    <location>
        <begin position="371"/>
        <end position="389"/>
    </location>
</feature>
<feature type="chain" id="PRO_5044785576" evidence="3">
    <location>
        <begin position="21"/>
        <end position="419"/>
    </location>
</feature>
<feature type="region of interest" description="Disordered" evidence="1">
    <location>
        <begin position="104"/>
        <end position="276"/>
    </location>
</feature>
<feature type="signal peptide" evidence="3">
    <location>
        <begin position="1"/>
        <end position="20"/>
    </location>
</feature>
<dbReference type="EMBL" id="CAKOAT010281821">
    <property type="protein sequence ID" value="CAH8360236.1"/>
    <property type="molecule type" value="Genomic_DNA"/>
</dbReference>
<evidence type="ECO:0000256" key="2">
    <source>
        <dbReference type="SAM" id="Phobius"/>
    </source>
</evidence>
<keyword evidence="5" id="KW-1185">Reference proteome</keyword>
<keyword evidence="2" id="KW-0812">Transmembrane</keyword>
<comment type="caution">
    <text evidence="4">The sequence shown here is derived from an EMBL/GenBank/DDBJ whole genome shotgun (WGS) entry which is preliminary data.</text>
</comment>
<feature type="compositionally biased region" description="Polar residues" evidence="1">
    <location>
        <begin position="251"/>
        <end position="272"/>
    </location>
</feature>
<keyword evidence="2" id="KW-1133">Transmembrane helix</keyword>
<keyword evidence="3" id="KW-0732">Signal</keyword>
<evidence type="ECO:0000256" key="1">
    <source>
        <dbReference type="SAM" id="MobiDB-lite"/>
    </source>
</evidence>
<name>A0ABC8KLY8_ERUVS</name>
<feature type="compositionally biased region" description="Low complexity" evidence="1">
    <location>
        <begin position="212"/>
        <end position="236"/>
    </location>
</feature>
<proteinExistence type="predicted"/>
<feature type="compositionally biased region" description="Low complexity" evidence="1">
    <location>
        <begin position="126"/>
        <end position="138"/>
    </location>
</feature>
<dbReference type="AlphaFoldDB" id="A0ABC8KLY8"/>
<evidence type="ECO:0000256" key="3">
    <source>
        <dbReference type="SAM" id="SignalP"/>
    </source>
</evidence>
<organism evidence="4 5">
    <name type="scientific">Eruca vesicaria subsp. sativa</name>
    <name type="common">Garden rocket</name>
    <name type="synonym">Eruca sativa</name>
    <dbReference type="NCBI Taxonomy" id="29727"/>
    <lineage>
        <taxon>Eukaryota</taxon>
        <taxon>Viridiplantae</taxon>
        <taxon>Streptophyta</taxon>
        <taxon>Embryophyta</taxon>
        <taxon>Tracheophyta</taxon>
        <taxon>Spermatophyta</taxon>
        <taxon>Magnoliopsida</taxon>
        <taxon>eudicotyledons</taxon>
        <taxon>Gunneridae</taxon>
        <taxon>Pentapetalae</taxon>
        <taxon>rosids</taxon>
        <taxon>malvids</taxon>
        <taxon>Brassicales</taxon>
        <taxon>Brassicaceae</taxon>
        <taxon>Brassiceae</taxon>
        <taxon>Eruca</taxon>
    </lineage>
</organism>